<dbReference type="Proteomes" id="UP001642360">
    <property type="component" value="Unassembled WGS sequence"/>
</dbReference>
<feature type="non-terminal residue" evidence="1">
    <location>
        <position position="1"/>
    </location>
</feature>
<proteinExistence type="predicted"/>
<protein>
    <submittedName>
        <fullName evidence="1">Uncharacterized protein</fullName>
    </submittedName>
</protein>
<comment type="caution">
    <text evidence="1">The sequence shown here is derived from an EMBL/GenBank/DDBJ whole genome shotgun (WGS) entry which is preliminary data.</text>
</comment>
<gene>
    <name evidence="1" type="ORF">ILEXP_LOCUS29063</name>
</gene>
<organism evidence="1 2">
    <name type="scientific">Ilex paraguariensis</name>
    <name type="common">yerba mate</name>
    <dbReference type="NCBI Taxonomy" id="185542"/>
    <lineage>
        <taxon>Eukaryota</taxon>
        <taxon>Viridiplantae</taxon>
        <taxon>Streptophyta</taxon>
        <taxon>Embryophyta</taxon>
        <taxon>Tracheophyta</taxon>
        <taxon>Spermatophyta</taxon>
        <taxon>Magnoliopsida</taxon>
        <taxon>eudicotyledons</taxon>
        <taxon>Gunneridae</taxon>
        <taxon>Pentapetalae</taxon>
        <taxon>asterids</taxon>
        <taxon>campanulids</taxon>
        <taxon>Aquifoliales</taxon>
        <taxon>Aquifoliaceae</taxon>
        <taxon>Ilex</taxon>
    </lineage>
</organism>
<evidence type="ECO:0000313" key="2">
    <source>
        <dbReference type="Proteomes" id="UP001642360"/>
    </source>
</evidence>
<dbReference type="AlphaFoldDB" id="A0ABC8SSX6"/>
<sequence>APSLTPDELMRVSQVARAEAVPYTLLVTPKNLLWFGTGSSFVALMEAMSRPLSLVIDVDSSLGLPKSDTTRLTDTNRYELSGFE</sequence>
<dbReference type="EMBL" id="CAUOFW020003502">
    <property type="protein sequence ID" value="CAK9160308.1"/>
    <property type="molecule type" value="Genomic_DNA"/>
</dbReference>
<name>A0ABC8SSX6_9AQUA</name>
<accession>A0ABC8SSX6</accession>
<evidence type="ECO:0000313" key="1">
    <source>
        <dbReference type="EMBL" id="CAK9160308.1"/>
    </source>
</evidence>
<keyword evidence="2" id="KW-1185">Reference proteome</keyword>
<reference evidence="1 2" key="1">
    <citation type="submission" date="2024-02" db="EMBL/GenBank/DDBJ databases">
        <authorList>
            <person name="Vignale AGUSTIN F."/>
            <person name="Sosa J E."/>
            <person name="Modenutti C."/>
        </authorList>
    </citation>
    <scope>NUCLEOTIDE SEQUENCE [LARGE SCALE GENOMIC DNA]</scope>
</reference>